<dbReference type="GO" id="GO:0005643">
    <property type="term" value="C:nuclear pore"/>
    <property type="evidence" value="ECO:0007669"/>
    <property type="project" value="UniProtKB-SubCell"/>
</dbReference>
<evidence type="ECO:0000256" key="1">
    <source>
        <dbReference type="ARBA" id="ARBA00004259"/>
    </source>
</evidence>
<dbReference type="GO" id="GO:0017056">
    <property type="term" value="F:structural constituent of nuclear pore"/>
    <property type="evidence" value="ECO:0007669"/>
    <property type="project" value="InterPro"/>
</dbReference>
<reference evidence="5" key="1">
    <citation type="submission" date="2020-01" db="EMBL/GenBank/DDBJ databases">
        <title>Development of genomics and gene disruption for Polysphondylium violaceum indicates a role for the polyketide synthase stlB in stalk morphogenesis.</title>
        <authorList>
            <person name="Narita B."/>
            <person name="Kawabe Y."/>
            <person name="Kin K."/>
            <person name="Saito T."/>
            <person name="Gibbs R."/>
            <person name="Kuspa A."/>
            <person name="Muzny D."/>
            <person name="Queller D."/>
            <person name="Richards S."/>
            <person name="Strassman J."/>
            <person name="Sucgang R."/>
            <person name="Worley K."/>
            <person name="Schaap P."/>
        </authorList>
    </citation>
    <scope>NUCLEOTIDE SEQUENCE</scope>
    <source>
        <strain evidence="5">QSvi11</strain>
    </source>
</reference>
<dbReference type="Proteomes" id="UP000695562">
    <property type="component" value="Unassembled WGS sequence"/>
</dbReference>
<keyword evidence="4" id="KW-0472">Membrane</keyword>
<evidence type="ECO:0000313" key="6">
    <source>
        <dbReference type="Proteomes" id="UP000695562"/>
    </source>
</evidence>
<keyword evidence="4" id="KW-0906">Nuclear pore complex</keyword>
<dbReference type="Pfam" id="PF04097">
    <property type="entry name" value="Nic96"/>
    <property type="match status" value="1"/>
</dbReference>
<dbReference type="PANTHER" id="PTHR11225:SF4">
    <property type="entry name" value="NUCLEAR PORE COMPLEX PROTEIN NUP93"/>
    <property type="match status" value="1"/>
</dbReference>
<keyword evidence="3 4" id="KW-0539">Nucleus</keyword>
<dbReference type="GO" id="GO:0006606">
    <property type="term" value="P:protein import into nucleus"/>
    <property type="evidence" value="ECO:0007669"/>
    <property type="project" value="TreeGrafter"/>
</dbReference>
<gene>
    <name evidence="5" type="ORF">CYY_005625</name>
</gene>
<keyword evidence="6" id="KW-1185">Reference proteome</keyword>
<dbReference type="AlphaFoldDB" id="A0A8J4PTY4"/>
<evidence type="ECO:0000256" key="3">
    <source>
        <dbReference type="ARBA" id="ARBA00023242"/>
    </source>
</evidence>
<comment type="caution">
    <text evidence="5">The sequence shown here is derived from an EMBL/GenBank/DDBJ whole genome shotgun (WGS) entry which is preliminary data.</text>
</comment>
<dbReference type="OrthoDB" id="1918363at2759"/>
<keyword evidence="4" id="KW-0811">Translocation</keyword>
<evidence type="ECO:0000256" key="2">
    <source>
        <dbReference type="ARBA" id="ARBA00010186"/>
    </source>
</evidence>
<comment type="subcellular location">
    <subcellularLocation>
        <location evidence="1">Nucleus envelope</location>
    </subcellularLocation>
    <subcellularLocation>
        <location evidence="4">Nucleus</location>
        <location evidence="4">Nuclear pore complex</location>
    </subcellularLocation>
</comment>
<organism evidence="5 6">
    <name type="scientific">Polysphondylium violaceum</name>
    <dbReference type="NCBI Taxonomy" id="133409"/>
    <lineage>
        <taxon>Eukaryota</taxon>
        <taxon>Amoebozoa</taxon>
        <taxon>Evosea</taxon>
        <taxon>Eumycetozoa</taxon>
        <taxon>Dictyostelia</taxon>
        <taxon>Dictyosteliales</taxon>
        <taxon>Dictyosteliaceae</taxon>
        <taxon>Polysphondylium</taxon>
    </lineage>
</organism>
<dbReference type="GO" id="GO:0016973">
    <property type="term" value="P:poly(A)+ mRNA export from nucleus"/>
    <property type="evidence" value="ECO:0007669"/>
    <property type="project" value="TreeGrafter"/>
</dbReference>
<keyword evidence="4" id="KW-0813">Transport</keyword>
<accession>A0A8J4PTY4</accession>
<keyword evidence="4" id="KW-0653">Protein transport</keyword>
<sequence length="900" mass="103417">MNGRENIDFNDLTNKSNQIINRISSFSSPIGLSSFNIERSLQEIGETSKHLSDVTSSKAPYSTDTSVDNYPKAIKKYGLDPKLLSKNLSNIDTSSFTDIETYPTDIDGYLKIEFENMILNTINDIQKKTCKEFQSSYENSLVRDWNKDKKYIEEILGQKFIKTASASTGMMGTASRYGSNTSAADFATSKMMNRSVAPTNFGQSQFGRSSNIFNQSNRMQSMDLHNQQQQQYQVGGQDRTKLSNKMRKYAMVIEEFDTHRADVSRVNRFPIVHRLMQANLSETTVNHNVVNDVWNLVIRLTGEKDVVNVSDQNDLAVPQASVKPSGAELITRSIKFLEEQFNQVIKHRLPKISNISSPLDEMVAYISANIPTPPIDHPDEEYKGCSVWSIIYFLLRAGHYQVANDFIVKNSTAAGRYKDLLSNAIQMRCRNERIKKEIKDKLIIEYNRIKSESRDSFKMGVFNFFSNSESNSTKMLFSSIQDFIWWKLNFIKESATAIEINQNSLDTLQTEINNTLSKNNFEVFDVFQILLVTQQFENAIVYLHQTNPEDALHLAISLDYYKLLNIMSSSTFNYQASTSSLSNSRSNPTIAASENLISSSLEIYNPSTKSIHLVAMIRQYTKHFSSETDNKEALLYYLLIENENLKTHLISDLVVTSTNGFEFAKQLQYYTTFINKQQWIRIIEQSAIELENKNDYQGAIGFWLLIEEYARVLEIYNNRISVLLTGSSKEREQLFKFGIQLFNERQMQLKTTRTERTSYLAFEQLLQLCQFFDYFNQEKYQEALLEIEKLNILPLSEHDIDAKVDIYRFLSSHITKNFAAILQAYIDIITKQYQLVYNNSNINTNANNANNNYLYAGRLQTINDLQIRAQAITLFAGKIDFPMSGNILTRLMNFVISIQK</sequence>
<dbReference type="EMBL" id="AJWJ01000229">
    <property type="protein sequence ID" value="KAF2073070.1"/>
    <property type="molecule type" value="Genomic_DNA"/>
</dbReference>
<comment type="similarity">
    <text evidence="2 4">Belongs to the nucleoporin interacting component (NIC) family.</text>
</comment>
<dbReference type="InterPro" id="IPR007231">
    <property type="entry name" value="Nucleoporin_int_Nup93/Nic96"/>
</dbReference>
<evidence type="ECO:0000256" key="4">
    <source>
        <dbReference type="RuleBase" id="RU364035"/>
    </source>
</evidence>
<keyword evidence="4" id="KW-0509">mRNA transport</keyword>
<dbReference type="PANTHER" id="PTHR11225">
    <property type="entry name" value="NUCLEAR PORE COMPLEX PROTEIN NUP93 NUCLEOPORIN NUP93 DEAD EYE PROTEIN"/>
    <property type="match status" value="1"/>
</dbReference>
<protein>
    <recommendedName>
        <fullName evidence="4">Nuclear pore protein</fullName>
    </recommendedName>
</protein>
<evidence type="ECO:0000313" key="5">
    <source>
        <dbReference type="EMBL" id="KAF2073070.1"/>
    </source>
</evidence>
<proteinExistence type="inferred from homology"/>
<name>A0A8J4PTY4_9MYCE</name>